<feature type="region of interest" description="Disordered" evidence="2">
    <location>
        <begin position="244"/>
        <end position="278"/>
    </location>
</feature>
<sequence>MSQSIIQLLLIDDDPIFRMGVKSICEPFSDLEVIAEAVTLREALAVLDNWVKPPVAPTSGVIPDTVKVAILELRIKDLTAQKNQGTLNQQRSAIAFCQQIQASYKNIPLLLFTSESDPNLLISLRDLGVQGYCPKGVGLEELLIALRQVAAGERYWVSPISGAALSSQRNPQRALTSWQKFRYGLVKPGLRSIEQALQELTKELQEAESIPSDKVMMLNLLITRGRYRELRAARWLVSQLIPPLPPPVNNPPSPPDPLSQPSSPGTNQPPNPGQLATTNDSSLVLATETSTVDVQSLLFDVTVAKLQSGLVNYTGIPLEIDILKLTKKQELIYTILRKSEDLINELRLSEIQPEQLDRKSYSLIIDLWKEAIADFFGKYYSLNVRDAQVEVVPVLLRDAPLVEKEILNHIPLIRDLLAHLLFGEPLTIDNQVYALGSWEATRRAEALLQHWVIQVANGVMQPLLNHFADLEEVKQTFYDRRLLSTREIEKFRNNLSWRYRVRRYMSEPQAIFESSYTLFILGDRGIEKLTIYASRRQELEQLSGIQLAVTLVLEGRDAIAPRVRTAISFIGSTAVYLLTQVLGRGIGLIGRGIIQGIGSSIQDSQFRKK</sequence>
<dbReference type="RefSeq" id="WP_006668046.1">
    <property type="nucleotide sequence ID" value="NZ_FO818640.1"/>
</dbReference>
<dbReference type="PIRSF" id="PIRSF026434">
    <property type="entry name" value="RR_ycf55_prd"/>
    <property type="match status" value="1"/>
</dbReference>
<dbReference type="InterPro" id="IPR058245">
    <property type="entry name" value="NreC/VraR/RcsB-like_REC"/>
</dbReference>
<dbReference type="Gene3D" id="3.40.50.2300">
    <property type="match status" value="1"/>
</dbReference>
<evidence type="ECO:0000313" key="4">
    <source>
        <dbReference type="EMBL" id="CDM93967.1"/>
    </source>
</evidence>
<evidence type="ECO:0000259" key="3">
    <source>
        <dbReference type="PROSITE" id="PS50110"/>
    </source>
</evidence>
<feature type="domain" description="Response regulatory" evidence="3">
    <location>
        <begin position="7"/>
        <end position="150"/>
    </location>
</feature>
<proteinExistence type="predicted"/>
<dbReference type="InterPro" id="IPR051015">
    <property type="entry name" value="EvgA-like"/>
</dbReference>
<dbReference type="InterPro" id="IPR001789">
    <property type="entry name" value="Sig_transdc_resp-reg_receiver"/>
</dbReference>
<dbReference type="GO" id="GO:0000160">
    <property type="term" value="P:phosphorelay signal transduction system"/>
    <property type="evidence" value="ECO:0007669"/>
    <property type="project" value="InterPro"/>
</dbReference>
<dbReference type="PANTHER" id="PTHR45566">
    <property type="entry name" value="HTH-TYPE TRANSCRIPTIONAL REGULATOR YHJB-RELATED"/>
    <property type="match status" value="1"/>
</dbReference>
<dbReference type="Proteomes" id="UP000032946">
    <property type="component" value="Chromosome"/>
</dbReference>
<keyword evidence="5" id="KW-1185">Reference proteome</keyword>
<feature type="compositionally biased region" description="Pro residues" evidence="2">
    <location>
        <begin position="244"/>
        <end position="258"/>
    </location>
</feature>
<evidence type="ECO:0000313" key="5">
    <source>
        <dbReference type="Proteomes" id="UP000032946"/>
    </source>
</evidence>
<dbReference type="SUPFAM" id="SSF52172">
    <property type="entry name" value="CheY-like"/>
    <property type="match status" value="1"/>
</dbReference>
<reference evidence="4 5" key="1">
    <citation type="submission" date="2014-02" db="EMBL/GenBank/DDBJ databases">
        <authorList>
            <person name="Genoscope - CEA"/>
        </authorList>
    </citation>
    <scope>NUCLEOTIDE SEQUENCE [LARGE SCALE GENOMIC DNA]</scope>
    <source>
        <strain evidence="4 5">PCC 8005</strain>
    </source>
</reference>
<gene>
    <name evidence="4" type="primary">cheY5</name>
    <name evidence="4" type="ORF">ARTHRO_11641</name>
</gene>
<dbReference type="AlphaFoldDB" id="A0A9P1NXQ6"/>
<comment type="caution">
    <text evidence="1">Lacks conserved residue(s) required for the propagation of feature annotation.</text>
</comment>
<dbReference type="SMART" id="SM00448">
    <property type="entry name" value="REC"/>
    <property type="match status" value="1"/>
</dbReference>
<dbReference type="InterPro" id="IPR011006">
    <property type="entry name" value="CheY-like_superfamily"/>
</dbReference>
<dbReference type="PANTHER" id="PTHR45566:SF1">
    <property type="entry name" value="HTH-TYPE TRANSCRIPTIONAL REGULATOR YHJB-RELATED"/>
    <property type="match status" value="1"/>
</dbReference>
<evidence type="ECO:0000256" key="1">
    <source>
        <dbReference type="PROSITE-ProRule" id="PRU00169"/>
    </source>
</evidence>
<evidence type="ECO:0000256" key="2">
    <source>
        <dbReference type="SAM" id="MobiDB-lite"/>
    </source>
</evidence>
<name>A0A9P1NXQ6_9CYAN</name>
<dbReference type="Pfam" id="PF12452">
    <property type="entry name" value="DUF3685"/>
    <property type="match status" value="1"/>
</dbReference>
<protein>
    <submittedName>
        <fullName evidence="4">Response regulator receiver domain protein (CheY)</fullName>
    </submittedName>
</protein>
<dbReference type="PROSITE" id="PS50110">
    <property type="entry name" value="RESPONSE_REGULATORY"/>
    <property type="match status" value="1"/>
</dbReference>
<dbReference type="CDD" id="cd17535">
    <property type="entry name" value="REC_NarL-like"/>
    <property type="match status" value="1"/>
</dbReference>
<accession>A0A9P1NXQ6</accession>
<dbReference type="InterPro" id="IPR022552">
    <property type="entry name" value="UPF_Ycf55"/>
</dbReference>
<organism evidence="4 5">
    <name type="scientific">Limnospira indica PCC 8005</name>
    <dbReference type="NCBI Taxonomy" id="376219"/>
    <lineage>
        <taxon>Bacteria</taxon>
        <taxon>Bacillati</taxon>
        <taxon>Cyanobacteriota</taxon>
        <taxon>Cyanophyceae</taxon>
        <taxon>Oscillatoriophycideae</taxon>
        <taxon>Oscillatoriales</taxon>
        <taxon>Sirenicapillariaceae</taxon>
        <taxon>Limnospira</taxon>
    </lineage>
</organism>
<dbReference type="InterPro" id="IPR016837">
    <property type="entry name" value="Uncharacterised_Ycf55_cyanobac"/>
</dbReference>
<dbReference type="EMBL" id="FO818640">
    <property type="protein sequence ID" value="CDM93967.1"/>
    <property type="molecule type" value="Genomic_DNA"/>
</dbReference>